<proteinExistence type="predicted"/>
<dbReference type="EMBL" id="AP024086">
    <property type="protein sequence ID" value="BCL59586.1"/>
    <property type="molecule type" value="Genomic_DNA"/>
</dbReference>
<dbReference type="RefSeq" id="WP_228855794.1">
    <property type="nucleotide sequence ID" value="NZ_AP024086.1"/>
</dbReference>
<name>A0A8D5JQ27_9BACT</name>
<dbReference type="GO" id="GO:0003887">
    <property type="term" value="F:DNA-directed DNA polymerase activity"/>
    <property type="evidence" value="ECO:0007669"/>
    <property type="project" value="UniProtKB-KW"/>
</dbReference>
<keyword evidence="3" id="KW-1185">Reference proteome</keyword>
<dbReference type="PANTHER" id="PTHR11076:SF33">
    <property type="entry name" value="DNA POLYMERASE KAPPA"/>
    <property type="match status" value="1"/>
</dbReference>
<evidence type="ECO:0000313" key="2">
    <source>
        <dbReference type="EMBL" id="BCL59586.1"/>
    </source>
</evidence>
<dbReference type="PROSITE" id="PS50173">
    <property type="entry name" value="UMUC"/>
    <property type="match status" value="1"/>
</dbReference>
<accession>A0A8D5JQ27</accession>
<dbReference type="GO" id="GO:0009432">
    <property type="term" value="P:SOS response"/>
    <property type="evidence" value="ECO:0007669"/>
    <property type="project" value="TreeGrafter"/>
</dbReference>
<dbReference type="GO" id="GO:0042276">
    <property type="term" value="P:error-prone translesion synthesis"/>
    <property type="evidence" value="ECO:0007669"/>
    <property type="project" value="TreeGrafter"/>
</dbReference>
<dbReference type="InterPro" id="IPR017961">
    <property type="entry name" value="DNA_pol_Y-fam_little_finger"/>
</dbReference>
<dbReference type="GO" id="GO:0005829">
    <property type="term" value="C:cytosol"/>
    <property type="evidence" value="ECO:0007669"/>
    <property type="project" value="TreeGrafter"/>
</dbReference>
<dbReference type="GO" id="GO:0006281">
    <property type="term" value="P:DNA repair"/>
    <property type="evidence" value="ECO:0007669"/>
    <property type="project" value="InterPro"/>
</dbReference>
<dbReference type="InterPro" id="IPR001126">
    <property type="entry name" value="UmuC"/>
</dbReference>
<evidence type="ECO:0000259" key="1">
    <source>
        <dbReference type="PROSITE" id="PS50173"/>
    </source>
</evidence>
<dbReference type="GO" id="GO:0003684">
    <property type="term" value="F:damaged DNA binding"/>
    <property type="evidence" value="ECO:0007669"/>
    <property type="project" value="InterPro"/>
</dbReference>
<protein>
    <submittedName>
        <fullName evidence="2">DNA polymerase IV</fullName>
    </submittedName>
</protein>
<reference evidence="2" key="1">
    <citation type="submission" date="2020-09" db="EMBL/GenBank/DDBJ databases">
        <title>Desulfogranum mesoprofundum gen. nov., sp. nov., a novel mesophilic, sulfate-reducing chemolithoautotroph isolated from a deep-sea hydrothermal vent chimney in the Suiyo Seamount.</title>
        <authorList>
            <person name="Hashimoto Y."/>
            <person name="Nakagawa S."/>
        </authorList>
    </citation>
    <scope>NUCLEOTIDE SEQUENCE</scope>
    <source>
        <strain evidence="2">KT2</strain>
    </source>
</reference>
<dbReference type="Proteomes" id="UP000826725">
    <property type="component" value="Chromosome"/>
</dbReference>
<gene>
    <name evidence="2" type="primary">dinP</name>
    <name evidence="2" type="ORF">DGMP_02790</name>
</gene>
<dbReference type="AlphaFoldDB" id="A0A8D5JQ27"/>
<evidence type="ECO:0000313" key="3">
    <source>
        <dbReference type="Proteomes" id="UP000826725"/>
    </source>
</evidence>
<sequence length="399" mass="44964">MGAGFGLRERSVLHLNVADFAVSVERVVDCTLRGRPLIIAPRGVRTVVYDMSEEAYRDGVRKGMGLQHAMKRCRRAMLLPPRPRLYRKAMVAFFKEVRSYSPLVESGGIDGHFFVDVTGTHRLHGPPPDVGLRLRRYARNHLGINPIWSLGSSRLVAKVASRLVKPVGEYIVAPGEETDFLAPLPVDLLPGLTGMELRKIKELQLMTVGSLAGLTREQLMVVFTDRFDHLYNISRGIDTTVIGMKAGGDAVKCEHIFENDTNNRHDVERAISHLVDRVGYRLRAKRQVAGRVGIRLRYSDGRQLLRSASLRRGSNSDFVLHRQALVALQRVWLRRTRIRSCLLICDRLQKQSPQLSLFPEVENCCRRELLDAMDAIRSRFGEDVVRRGGVKRVCNPSGS</sequence>
<dbReference type="InterPro" id="IPR050116">
    <property type="entry name" value="DNA_polymerase-Y"/>
</dbReference>
<dbReference type="Pfam" id="PF00817">
    <property type="entry name" value="IMS"/>
    <property type="match status" value="1"/>
</dbReference>
<dbReference type="PANTHER" id="PTHR11076">
    <property type="entry name" value="DNA REPAIR POLYMERASE UMUC / TRANSFERASE FAMILY MEMBER"/>
    <property type="match status" value="1"/>
</dbReference>
<organism evidence="2 3">
    <name type="scientific">Desulfomarina profundi</name>
    <dbReference type="NCBI Taxonomy" id="2772557"/>
    <lineage>
        <taxon>Bacteria</taxon>
        <taxon>Pseudomonadati</taxon>
        <taxon>Thermodesulfobacteriota</taxon>
        <taxon>Desulfobulbia</taxon>
        <taxon>Desulfobulbales</taxon>
        <taxon>Desulfobulbaceae</taxon>
        <taxon>Desulfomarina</taxon>
    </lineage>
</organism>
<dbReference type="KEGG" id="dbk:DGMP_02790"/>
<dbReference type="Pfam" id="PF11799">
    <property type="entry name" value="IMS_C"/>
    <property type="match status" value="1"/>
</dbReference>
<feature type="domain" description="UmuC" evidence="1">
    <location>
        <begin position="12"/>
        <end position="193"/>
    </location>
</feature>